<proteinExistence type="inferred from homology"/>
<dbReference type="EMBL" id="CP021235">
    <property type="protein sequence ID" value="ARS35047.1"/>
    <property type="molecule type" value="Genomic_DNA"/>
</dbReference>
<evidence type="ECO:0000256" key="2">
    <source>
        <dbReference type="ARBA" id="ARBA00006679"/>
    </source>
</evidence>
<dbReference type="Proteomes" id="UP000266292">
    <property type="component" value="Chromosome"/>
</dbReference>
<evidence type="ECO:0000313" key="9">
    <source>
        <dbReference type="Proteomes" id="UP000266292"/>
    </source>
</evidence>
<dbReference type="KEGG" id="pact:CA264_06090"/>
<dbReference type="GO" id="GO:0005886">
    <property type="term" value="C:plasma membrane"/>
    <property type="evidence" value="ECO:0007669"/>
    <property type="project" value="UniProtKB-SubCell"/>
</dbReference>
<name>A0A1X9YQA4_9BACT</name>
<evidence type="ECO:0008006" key="10">
    <source>
        <dbReference type="Google" id="ProtNLM"/>
    </source>
</evidence>
<reference evidence="9" key="1">
    <citation type="submission" date="2017-05" db="EMBL/GenBank/DDBJ databases">
        <authorList>
            <person name="Ray J."/>
            <person name="Price M."/>
            <person name="Deutschbauer A."/>
        </authorList>
    </citation>
    <scope>NUCLEOTIDE SEQUENCE [LARGE SCALE GENOMIC DNA]</scope>
    <source>
        <strain evidence="9">DSM 19842</strain>
    </source>
</reference>
<dbReference type="Pfam" id="PF07681">
    <property type="entry name" value="DoxX"/>
    <property type="match status" value="1"/>
</dbReference>
<keyword evidence="3" id="KW-1003">Cell membrane</keyword>
<feature type="transmembrane region" description="Helical" evidence="7">
    <location>
        <begin position="87"/>
        <end position="107"/>
    </location>
</feature>
<feature type="transmembrane region" description="Helical" evidence="7">
    <location>
        <begin position="60"/>
        <end position="80"/>
    </location>
</feature>
<evidence type="ECO:0000256" key="4">
    <source>
        <dbReference type="ARBA" id="ARBA00022692"/>
    </source>
</evidence>
<comment type="similarity">
    <text evidence="2">Belongs to the DoxX family.</text>
</comment>
<organism evidence="8 9">
    <name type="scientific">Pontibacter actiniarum</name>
    <dbReference type="NCBI Taxonomy" id="323450"/>
    <lineage>
        <taxon>Bacteria</taxon>
        <taxon>Pseudomonadati</taxon>
        <taxon>Bacteroidota</taxon>
        <taxon>Cytophagia</taxon>
        <taxon>Cytophagales</taxon>
        <taxon>Hymenobacteraceae</taxon>
        <taxon>Pontibacter</taxon>
    </lineage>
</organism>
<feature type="transmembrane region" description="Helical" evidence="7">
    <location>
        <begin position="21"/>
        <end position="40"/>
    </location>
</feature>
<comment type="subcellular location">
    <subcellularLocation>
        <location evidence="1">Cell membrane</location>
        <topology evidence="1">Multi-pass membrane protein</topology>
    </subcellularLocation>
</comment>
<keyword evidence="6 7" id="KW-0472">Membrane</keyword>
<feature type="transmembrane region" description="Helical" evidence="7">
    <location>
        <begin position="119"/>
        <end position="142"/>
    </location>
</feature>
<gene>
    <name evidence="8" type="ORF">CA264_06090</name>
</gene>
<evidence type="ECO:0000256" key="7">
    <source>
        <dbReference type="SAM" id="Phobius"/>
    </source>
</evidence>
<dbReference type="InterPro" id="IPR032808">
    <property type="entry name" value="DoxX"/>
</dbReference>
<dbReference type="RefSeq" id="WP_025605500.1">
    <property type="nucleotide sequence ID" value="NZ_CP021235.1"/>
</dbReference>
<sequence length="153" mass="17264">MTFKDRVLYTHDTWSLTIVRIFLGLVIFPHGAQKLLGWFGGHGPAGFMQAFEQMSGMPGWLGWLVIILEFIGGICLVLGFWTRIWAFCYICLFVGIILTVHLPYGFFMNWNGDKAGEGFEYHLLVIGMAWALVVGGAGRLSIDHSMASQERRF</sequence>
<evidence type="ECO:0000256" key="3">
    <source>
        <dbReference type="ARBA" id="ARBA00022475"/>
    </source>
</evidence>
<dbReference type="OrthoDB" id="346004at2"/>
<dbReference type="PANTHER" id="PTHR33452:SF1">
    <property type="entry name" value="INNER MEMBRANE PROTEIN YPHA-RELATED"/>
    <property type="match status" value="1"/>
</dbReference>
<evidence type="ECO:0000256" key="5">
    <source>
        <dbReference type="ARBA" id="ARBA00022989"/>
    </source>
</evidence>
<keyword evidence="5 7" id="KW-1133">Transmembrane helix</keyword>
<dbReference type="AlphaFoldDB" id="A0A1X9YQA4"/>
<evidence type="ECO:0000256" key="6">
    <source>
        <dbReference type="ARBA" id="ARBA00023136"/>
    </source>
</evidence>
<dbReference type="PANTHER" id="PTHR33452">
    <property type="entry name" value="OXIDOREDUCTASE CATD-RELATED"/>
    <property type="match status" value="1"/>
</dbReference>
<keyword evidence="4 7" id="KW-0812">Transmembrane</keyword>
<keyword evidence="9" id="KW-1185">Reference proteome</keyword>
<protein>
    <recommendedName>
        <fullName evidence="10">DoxX family protein</fullName>
    </recommendedName>
</protein>
<evidence type="ECO:0000313" key="8">
    <source>
        <dbReference type="EMBL" id="ARS35047.1"/>
    </source>
</evidence>
<accession>A0A1X9YQA4</accession>
<dbReference type="InterPro" id="IPR051907">
    <property type="entry name" value="DoxX-like_oxidoreductase"/>
</dbReference>
<evidence type="ECO:0000256" key="1">
    <source>
        <dbReference type="ARBA" id="ARBA00004651"/>
    </source>
</evidence>